<feature type="region of interest" description="Disordered" evidence="1">
    <location>
        <begin position="359"/>
        <end position="391"/>
    </location>
</feature>
<reference evidence="2" key="1">
    <citation type="journal article" date="2010" name="Science">
        <title>Plasticity of animal genome architecture unmasked by rapid evolution of a pelagic tunicate.</title>
        <authorList>
            <person name="Denoeud F."/>
            <person name="Henriet S."/>
            <person name="Mungpakdee S."/>
            <person name="Aury J.M."/>
            <person name="Da Silva C."/>
            <person name="Brinkmann H."/>
            <person name="Mikhaleva J."/>
            <person name="Olsen L.C."/>
            <person name="Jubin C."/>
            <person name="Canestro C."/>
            <person name="Bouquet J.M."/>
            <person name="Danks G."/>
            <person name="Poulain J."/>
            <person name="Campsteijn C."/>
            <person name="Adamski M."/>
            <person name="Cross I."/>
            <person name="Yadetie F."/>
            <person name="Muffato M."/>
            <person name="Louis A."/>
            <person name="Butcher S."/>
            <person name="Tsagkogeorga G."/>
            <person name="Konrad A."/>
            <person name="Singh S."/>
            <person name="Jensen M.F."/>
            <person name="Cong E.H."/>
            <person name="Eikeseth-Otteraa H."/>
            <person name="Noel B."/>
            <person name="Anthouard V."/>
            <person name="Porcel B.M."/>
            <person name="Kachouri-Lafond R."/>
            <person name="Nishino A."/>
            <person name="Ugolini M."/>
            <person name="Chourrout P."/>
            <person name="Nishida H."/>
            <person name="Aasland R."/>
            <person name="Huzurbazar S."/>
            <person name="Westhof E."/>
            <person name="Delsuc F."/>
            <person name="Lehrach H."/>
            <person name="Reinhardt R."/>
            <person name="Weissenbach J."/>
            <person name="Roy S.W."/>
            <person name="Artiguenave F."/>
            <person name="Postlethwait J.H."/>
            <person name="Manak J.R."/>
            <person name="Thompson E.M."/>
            <person name="Jaillon O."/>
            <person name="Du Pasquier L."/>
            <person name="Boudinot P."/>
            <person name="Liberles D.A."/>
            <person name="Volff J.N."/>
            <person name="Philippe H."/>
            <person name="Lenhard B."/>
            <person name="Roest Crollius H."/>
            <person name="Wincker P."/>
            <person name="Chourrout D."/>
        </authorList>
    </citation>
    <scope>NUCLEOTIDE SEQUENCE [LARGE SCALE GENOMIC DNA]</scope>
</reference>
<proteinExistence type="predicted"/>
<dbReference type="Proteomes" id="UP000001307">
    <property type="component" value="Unassembled WGS sequence"/>
</dbReference>
<feature type="compositionally biased region" description="Polar residues" evidence="1">
    <location>
        <begin position="285"/>
        <end position="301"/>
    </location>
</feature>
<dbReference type="InParanoid" id="E4WXP8"/>
<feature type="region of interest" description="Disordered" evidence="1">
    <location>
        <begin position="1"/>
        <end position="343"/>
    </location>
</feature>
<name>E4WXP8_OIKDI</name>
<sequence>MAMQSMKLINLSSSDESDDSPPAIPKFNPGPKSNASGPKSLAMASMMQTIMDSSSSDSESEMRPGPNASKLQMNETVSPVKMTDGPTKPSYTGPMSMSSKLNTMMDSSSDSDSGDEIAVVTSSTAPTTVESTIPTKTQDAPAGIISGPASLASRLNDISDSDSSSDGEIIQAKPSIERSIPTKTSDAPQSGVMTGPASLASRLNDISSSSSEDEGHEIRTTSLQPPSAQISMPSNVKQFSSSSSEGEEELAAVPLQGNSAPSMDFEELPSAGSFGDDLAAAPSLPLSQMDSMAKSQFSANNEDSSSSDEDLPKQQSLIESLPPADYQSKSDANSIPNRSAPSFYDNVRPVVVAKQVDIGSDDELSGSNWSDDQSSQDSYIEAKEDKPRTEPEIGVTVNGELGLGNELISATPAKKFLEKIKSVAVGESFSWGEESYKKLFEPIWV</sequence>
<evidence type="ECO:0000313" key="3">
    <source>
        <dbReference type="Proteomes" id="UP000001307"/>
    </source>
</evidence>
<dbReference type="AlphaFoldDB" id="E4WXP8"/>
<keyword evidence="3" id="KW-1185">Reference proteome</keyword>
<gene>
    <name evidence="2" type="ORF">GSOID_T00011687001</name>
</gene>
<feature type="compositionally biased region" description="Basic and acidic residues" evidence="1">
    <location>
        <begin position="380"/>
        <end position="391"/>
    </location>
</feature>
<protein>
    <submittedName>
        <fullName evidence="2">Uncharacterized protein</fullName>
    </submittedName>
</protein>
<feature type="compositionally biased region" description="Low complexity" evidence="1">
    <location>
        <begin position="119"/>
        <end position="132"/>
    </location>
</feature>
<organism evidence="2">
    <name type="scientific">Oikopleura dioica</name>
    <name type="common">Tunicate</name>
    <dbReference type="NCBI Taxonomy" id="34765"/>
    <lineage>
        <taxon>Eukaryota</taxon>
        <taxon>Metazoa</taxon>
        <taxon>Chordata</taxon>
        <taxon>Tunicata</taxon>
        <taxon>Appendicularia</taxon>
        <taxon>Copelata</taxon>
        <taxon>Oikopleuridae</taxon>
        <taxon>Oikopleura</taxon>
    </lineage>
</organism>
<dbReference type="EMBL" id="FN653018">
    <property type="protein sequence ID" value="CBY22141.1"/>
    <property type="molecule type" value="Genomic_DNA"/>
</dbReference>
<evidence type="ECO:0000256" key="1">
    <source>
        <dbReference type="SAM" id="MobiDB-lite"/>
    </source>
</evidence>
<feature type="compositionally biased region" description="Polar residues" evidence="1">
    <location>
        <begin position="220"/>
        <end position="239"/>
    </location>
</feature>
<feature type="compositionally biased region" description="Polar residues" evidence="1">
    <location>
        <begin position="181"/>
        <end position="192"/>
    </location>
</feature>
<feature type="compositionally biased region" description="Polar residues" evidence="1">
    <location>
        <begin position="89"/>
        <end position="105"/>
    </location>
</feature>
<evidence type="ECO:0000313" key="2">
    <source>
        <dbReference type="EMBL" id="CBY22141.1"/>
    </source>
</evidence>
<feature type="compositionally biased region" description="Polar residues" evidence="1">
    <location>
        <begin position="327"/>
        <end position="340"/>
    </location>
</feature>
<accession>E4WXP8</accession>